<feature type="binding site" evidence="3">
    <location>
        <position position="58"/>
    </location>
    <ligand>
        <name>Mg(2+)</name>
        <dbReference type="ChEBI" id="CHEBI:18420"/>
        <label>1</label>
    </ligand>
</feature>
<keyword evidence="3" id="KW-0479">Metal-binding</keyword>
<proteinExistence type="inferred from homology"/>
<dbReference type="PANTHER" id="PTHR16222">
    <property type="entry name" value="ADP-RIBOSYLGLYCOHYDROLASE"/>
    <property type="match status" value="1"/>
</dbReference>
<dbReference type="Gene3D" id="1.10.4080.10">
    <property type="entry name" value="ADP-ribosylation/Crystallin J1"/>
    <property type="match status" value="1"/>
</dbReference>
<name>A0A1V2DTP0_9GAMM</name>
<comment type="cofactor">
    <cofactor evidence="3">
        <name>Mg(2+)</name>
        <dbReference type="ChEBI" id="CHEBI:18420"/>
    </cofactor>
    <text evidence="3">Binds 2 magnesium ions per subunit.</text>
</comment>
<keyword evidence="5" id="KW-1185">Reference proteome</keyword>
<dbReference type="GO" id="GO:0046872">
    <property type="term" value="F:metal ion binding"/>
    <property type="evidence" value="ECO:0007669"/>
    <property type="project" value="UniProtKB-KW"/>
</dbReference>
<organism evidence="4 5">
    <name type="scientific">Marinobacter lutaoensis</name>
    <dbReference type="NCBI Taxonomy" id="135739"/>
    <lineage>
        <taxon>Bacteria</taxon>
        <taxon>Pseudomonadati</taxon>
        <taxon>Pseudomonadota</taxon>
        <taxon>Gammaproteobacteria</taxon>
        <taxon>Pseudomonadales</taxon>
        <taxon>Marinobacteraceae</taxon>
        <taxon>Marinobacter</taxon>
    </lineage>
</organism>
<feature type="binding site" evidence="3">
    <location>
        <position position="59"/>
    </location>
    <ligand>
        <name>Mg(2+)</name>
        <dbReference type="ChEBI" id="CHEBI:18420"/>
        <label>1</label>
    </ligand>
</feature>
<dbReference type="STRING" id="135739.BTO32_08750"/>
<accession>A0A1V2DTP0</accession>
<sequence length="357" mass="37754">MTFPSRDHYTACLLGGAIGDALGAPVEFLSRAEILQRFGPQGITDHAEAYGGRGRITDDTQMTLFTAEGLLRGRLQQLQQGRADYGQAVADACLRWLVTQGGEYQEMEARTDGWLFRQKSLHSRRSPGMTCLTALQDYPGETGIAGNDSKGCGGVMRVAPVGLFRWALQEAGADQAFADGCMCAGLTHGHPTGYLSGGVFAAVIFNLLDGQPLPDAMASARQRLLAEPGHEETAAALDLALTLSTSGMPHADAIAALGEGWVAEEALAIALYCALVAESFEQGILLAVNHDGDSDSTGAMAGQLLGLMSGTAAIPSCWLEPLELRPVIETVAADLWECGRWQAGKVELSVLGRYPGE</sequence>
<comment type="similarity">
    <text evidence="1">Belongs to the ADP-ribosylglycohydrolase family.</text>
</comment>
<evidence type="ECO:0008006" key="6">
    <source>
        <dbReference type="Google" id="ProtNLM"/>
    </source>
</evidence>
<dbReference type="SUPFAM" id="SSF101478">
    <property type="entry name" value="ADP-ribosylglycohydrolase"/>
    <property type="match status" value="1"/>
</dbReference>
<dbReference type="InterPro" id="IPR050792">
    <property type="entry name" value="ADP-ribosylglycohydrolase"/>
</dbReference>
<keyword evidence="3" id="KW-0460">Magnesium</keyword>
<feature type="binding site" evidence="3">
    <location>
        <position position="295"/>
    </location>
    <ligand>
        <name>Mg(2+)</name>
        <dbReference type="ChEBI" id="CHEBI:18420"/>
        <label>1</label>
    </ligand>
</feature>
<dbReference type="PANTHER" id="PTHR16222:SF24">
    <property type="entry name" value="ADP-RIBOSYLHYDROLASE ARH3"/>
    <property type="match status" value="1"/>
</dbReference>
<feature type="binding site" evidence="3">
    <location>
        <position position="296"/>
    </location>
    <ligand>
        <name>Mg(2+)</name>
        <dbReference type="ChEBI" id="CHEBI:18420"/>
        <label>1</label>
    </ligand>
</feature>
<keyword evidence="2" id="KW-0378">Hydrolase</keyword>
<dbReference type="GO" id="GO:0016787">
    <property type="term" value="F:hydrolase activity"/>
    <property type="evidence" value="ECO:0007669"/>
    <property type="project" value="UniProtKB-KW"/>
</dbReference>
<evidence type="ECO:0000313" key="4">
    <source>
        <dbReference type="EMBL" id="ONF43736.1"/>
    </source>
</evidence>
<dbReference type="InterPro" id="IPR036705">
    <property type="entry name" value="Ribosyl_crysJ1_sf"/>
</dbReference>
<evidence type="ECO:0000256" key="3">
    <source>
        <dbReference type="PIRSR" id="PIRSR605502-1"/>
    </source>
</evidence>
<dbReference type="Proteomes" id="UP000189339">
    <property type="component" value="Unassembled WGS sequence"/>
</dbReference>
<evidence type="ECO:0000256" key="1">
    <source>
        <dbReference type="ARBA" id="ARBA00010702"/>
    </source>
</evidence>
<dbReference type="Pfam" id="PF03747">
    <property type="entry name" value="ADP_ribosyl_GH"/>
    <property type="match status" value="1"/>
</dbReference>
<dbReference type="EMBL" id="MSCW01000006">
    <property type="protein sequence ID" value="ONF43736.1"/>
    <property type="molecule type" value="Genomic_DNA"/>
</dbReference>
<dbReference type="RefSeq" id="WP_076724256.1">
    <property type="nucleotide sequence ID" value="NZ_MSCW01000006.1"/>
</dbReference>
<comment type="caution">
    <text evidence="4">The sequence shown here is derived from an EMBL/GenBank/DDBJ whole genome shotgun (WGS) entry which is preliminary data.</text>
</comment>
<evidence type="ECO:0000256" key="2">
    <source>
        <dbReference type="ARBA" id="ARBA00022801"/>
    </source>
</evidence>
<protein>
    <recommendedName>
        <fullName evidence="6">ADP-ribosylglycohydrolase</fullName>
    </recommendedName>
</protein>
<reference evidence="4 5" key="1">
    <citation type="submission" date="2016-12" db="EMBL/GenBank/DDBJ databases">
        <title>Marinobacter lutaoensis whole genome sequencing.</title>
        <authorList>
            <person name="Verma A."/>
            <person name="Krishnamurthi S."/>
        </authorList>
    </citation>
    <scope>NUCLEOTIDE SEQUENCE [LARGE SCALE GENOMIC DNA]</scope>
    <source>
        <strain evidence="4 5">T5054</strain>
    </source>
</reference>
<dbReference type="AlphaFoldDB" id="A0A1V2DTP0"/>
<evidence type="ECO:0000313" key="5">
    <source>
        <dbReference type="Proteomes" id="UP000189339"/>
    </source>
</evidence>
<feature type="binding site" evidence="3">
    <location>
        <position position="57"/>
    </location>
    <ligand>
        <name>Mg(2+)</name>
        <dbReference type="ChEBI" id="CHEBI:18420"/>
        <label>1</label>
    </ligand>
</feature>
<gene>
    <name evidence="4" type="ORF">BTO32_08750</name>
</gene>
<dbReference type="InterPro" id="IPR005502">
    <property type="entry name" value="Ribosyl_crysJ1"/>
</dbReference>
<feature type="binding site" evidence="3">
    <location>
        <position position="293"/>
    </location>
    <ligand>
        <name>Mg(2+)</name>
        <dbReference type="ChEBI" id="CHEBI:18420"/>
        <label>1</label>
    </ligand>
</feature>